<feature type="region of interest" description="Disordered" evidence="1">
    <location>
        <begin position="1"/>
        <end position="21"/>
    </location>
</feature>
<dbReference type="InterPro" id="IPR011528">
    <property type="entry name" value="NERD"/>
</dbReference>
<feature type="transmembrane region" description="Helical" evidence="2">
    <location>
        <begin position="340"/>
        <end position="360"/>
    </location>
</feature>
<feature type="region of interest" description="Disordered" evidence="1">
    <location>
        <begin position="63"/>
        <end position="96"/>
    </location>
</feature>
<organism evidence="4 5">
    <name type="scientific">Cryobacterium tagatosivorans</name>
    <dbReference type="NCBI Taxonomy" id="1259199"/>
    <lineage>
        <taxon>Bacteria</taxon>
        <taxon>Bacillati</taxon>
        <taxon>Actinomycetota</taxon>
        <taxon>Actinomycetes</taxon>
        <taxon>Micrococcales</taxon>
        <taxon>Microbacteriaceae</taxon>
        <taxon>Cryobacterium</taxon>
    </lineage>
</organism>
<dbReference type="Proteomes" id="UP000297866">
    <property type="component" value="Unassembled WGS sequence"/>
</dbReference>
<name>A0A4R8UC43_9MICO</name>
<protein>
    <submittedName>
        <fullName evidence="4">NERD domain-containing protein</fullName>
    </submittedName>
</protein>
<keyword evidence="5" id="KW-1185">Reference proteome</keyword>
<evidence type="ECO:0000256" key="1">
    <source>
        <dbReference type="SAM" id="MobiDB-lite"/>
    </source>
</evidence>
<keyword evidence="2" id="KW-1133">Transmembrane helix</keyword>
<dbReference type="OrthoDB" id="5793358at2"/>
<dbReference type="PROSITE" id="PS50965">
    <property type="entry name" value="NERD"/>
    <property type="match status" value="1"/>
</dbReference>
<dbReference type="EMBL" id="SOEZ01000076">
    <property type="protein sequence ID" value="TFB46958.1"/>
    <property type="molecule type" value="Genomic_DNA"/>
</dbReference>
<evidence type="ECO:0000313" key="5">
    <source>
        <dbReference type="Proteomes" id="UP000297866"/>
    </source>
</evidence>
<accession>A0A4R8UC43</accession>
<evidence type="ECO:0000259" key="3">
    <source>
        <dbReference type="PROSITE" id="PS50965"/>
    </source>
</evidence>
<dbReference type="AlphaFoldDB" id="A0A4R8UC43"/>
<proteinExistence type="predicted"/>
<keyword evidence="2" id="KW-0812">Transmembrane</keyword>
<evidence type="ECO:0000313" key="4">
    <source>
        <dbReference type="EMBL" id="TFB46958.1"/>
    </source>
</evidence>
<reference evidence="4 5" key="1">
    <citation type="submission" date="2019-03" db="EMBL/GenBank/DDBJ databases">
        <title>Genomics of glacier-inhabiting Cryobacterium strains.</title>
        <authorList>
            <person name="Liu Q."/>
            <person name="Xin Y.-H."/>
        </authorList>
    </citation>
    <scope>NUCLEOTIDE SEQUENCE [LARGE SCALE GENOMIC DNA]</scope>
    <source>
        <strain evidence="4 5">Sr47</strain>
    </source>
</reference>
<evidence type="ECO:0000256" key="2">
    <source>
        <dbReference type="SAM" id="Phobius"/>
    </source>
</evidence>
<comment type="caution">
    <text evidence="4">The sequence shown here is derived from an EMBL/GenBank/DDBJ whole genome shotgun (WGS) entry which is preliminary data.</text>
</comment>
<gene>
    <name evidence="4" type="ORF">E3O23_15910</name>
</gene>
<keyword evidence="2" id="KW-0472">Membrane</keyword>
<feature type="domain" description="NERD" evidence="3">
    <location>
        <begin position="153"/>
        <end position="264"/>
    </location>
</feature>
<sequence length="373" mass="40409">MAIGPILAGRVHRPQASGPPCGVRSRAARWLTQEIRCQWMPRPGILRAVTEAATASPALATHDSLAPNRYRTRTGTADPARSGAAPLTTPPARFDPGDGGSMTIQAPAMRQQFAAQAVIEELLRQHAGTPPRTAFARFFGYSPLSQESVSWYLGATGEIAVGRILATLPPEWTSFHALPIGKKGADIDHIVIGPGGVFTINTKHHAGKPVWVGTRTVMVSGQKQPYIRNAEYEAGRVTKLLRERMPLLPAAQPVLALVNPKTLTIRTKPEQVKVVADTGLRRWLLKRPAVLEVAELGQLTALIDDPTTWPTALFPPTEDSMLRFAALDVEVRTARTRRRVWSFFGSLTLCAAVFVAWQLLPTVIGAVLTGGTP</sequence>
<dbReference type="Pfam" id="PF08378">
    <property type="entry name" value="NERD"/>
    <property type="match status" value="1"/>
</dbReference>